<evidence type="ECO:0000259" key="7">
    <source>
        <dbReference type="Pfam" id="PF14322"/>
    </source>
</evidence>
<dbReference type="EMBL" id="CP000685">
    <property type="protein sequence ID" value="ABQ06057.1"/>
    <property type="molecule type" value="Genomic_DNA"/>
</dbReference>
<dbReference type="InterPro" id="IPR012944">
    <property type="entry name" value="SusD_RagB_dom"/>
</dbReference>
<dbReference type="STRING" id="376686.Fjoh_3036"/>
<evidence type="ECO:0000256" key="1">
    <source>
        <dbReference type="ARBA" id="ARBA00004442"/>
    </source>
</evidence>
<dbReference type="SUPFAM" id="SSF48452">
    <property type="entry name" value="TPR-like"/>
    <property type="match status" value="1"/>
</dbReference>
<evidence type="ECO:0000256" key="5">
    <source>
        <dbReference type="ARBA" id="ARBA00023237"/>
    </source>
</evidence>
<evidence type="ECO:0000313" key="8">
    <source>
        <dbReference type="EMBL" id="ABQ06057.1"/>
    </source>
</evidence>
<dbReference type="Proteomes" id="UP000006694">
    <property type="component" value="Chromosome"/>
</dbReference>
<feature type="domain" description="SusD-like N-terminal" evidence="7">
    <location>
        <begin position="110"/>
        <end position="239"/>
    </location>
</feature>
<keyword evidence="9" id="KW-1185">Reference proteome</keyword>
<dbReference type="AlphaFoldDB" id="A5FFG2"/>
<evidence type="ECO:0000259" key="6">
    <source>
        <dbReference type="Pfam" id="PF07980"/>
    </source>
</evidence>
<organism evidence="8 9">
    <name type="scientific">Flavobacterium johnsoniae (strain ATCC 17061 / DSM 2064 / JCM 8514 / BCRC 14874 / CCUG 350202 / NBRC 14942 / NCIMB 11054 / UW101)</name>
    <name type="common">Cytophaga johnsonae</name>
    <dbReference type="NCBI Taxonomy" id="376686"/>
    <lineage>
        <taxon>Bacteria</taxon>
        <taxon>Pseudomonadati</taxon>
        <taxon>Bacteroidota</taxon>
        <taxon>Flavobacteriia</taxon>
        <taxon>Flavobacteriales</taxon>
        <taxon>Flavobacteriaceae</taxon>
        <taxon>Flavobacterium</taxon>
    </lineage>
</organism>
<evidence type="ECO:0000256" key="2">
    <source>
        <dbReference type="ARBA" id="ARBA00006275"/>
    </source>
</evidence>
<dbReference type="Gene3D" id="1.25.40.390">
    <property type="match status" value="1"/>
</dbReference>
<comment type="similarity">
    <text evidence="2">Belongs to the SusD family.</text>
</comment>
<dbReference type="Pfam" id="PF07980">
    <property type="entry name" value="SusD_RagB"/>
    <property type="match status" value="1"/>
</dbReference>
<feature type="domain" description="RagB/SusD" evidence="6">
    <location>
        <begin position="333"/>
        <end position="471"/>
    </location>
</feature>
<keyword evidence="3" id="KW-0732">Signal</keyword>
<keyword evidence="5" id="KW-0998">Cell outer membrane</keyword>
<evidence type="ECO:0000313" key="9">
    <source>
        <dbReference type="Proteomes" id="UP000006694"/>
    </source>
</evidence>
<dbReference type="HOGENOM" id="CLU_015553_3_1_10"/>
<dbReference type="InterPro" id="IPR011990">
    <property type="entry name" value="TPR-like_helical_dom_sf"/>
</dbReference>
<dbReference type="eggNOG" id="COG3193">
    <property type="taxonomic scope" value="Bacteria"/>
</dbReference>
<gene>
    <name evidence="8" type="ordered locus">Fjoh_3036</name>
</gene>
<name>A5FFG2_FLAJ1</name>
<sequence length="471" mass="53686">MKIIMRTLYRTEKNISSLIFKRAFFFGTLLMLLSCDSFVEVDLPKSQLTSTAVFRDYASANAAMADVYSKMRDVGMLTGGLYGLSVQLGNYTDELTFYGSPTSPTASFFANTILPSNSTISLLWNNTYNQIYETNAILNGVEGTYLNIQQRTQLGGEAYFVRGLLHFYLLQLYGPIPYIKSTDYKQNSETSRLPVEKVYQYIIEDLKKAEQMLSQQYSSTERTRPNSLTAKALLAKIYLYQGAWDEADRMSSSIIENSLYKIEVNLNKVFLKNSTETIWQFMPASASKNTDDAVNYIFVSGPPPLMSLSESLVNSFSAEDQRKSMWIASLTSQSGKWYYANKYKESKPTTPSREYTIIMRLSEQYLIRAEARVYLQNLTGAVDDLNKIRNRAGIRNVTEGTAEEILEYILSERRKELFTENGHRFFDLKRTGKLDTELGNKPGWKSSYELLPIPETEITLNPNLKPQNTGY</sequence>
<comment type="subcellular location">
    <subcellularLocation>
        <location evidence="1">Cell outer membrane</location>
    </subcellularLocation>
</comment>
<protein>
    <submittedName>
        <fullName evidence="8">RagB/SusD domain protein</fullName>
    </submittedName>
</protein>
<dbReference type="PROSITE" id="PS51257">
    <property type="entry name" value="PROKAR_LIPOPROTEIN"/>
    <property type="match status" value="1"/>
</dbReference>
<reference evidence="8 9" key="1">
    <citation type="journal article" date="2009" name="Appl. Environ. Microbiol.">
        <title>Novel features of the polysaccharide-digesting gliding bacterium Flavobacterium johnsoniae as revealed by genome sequence analysis.</title>
        <authorList>
            <person name="McBride M.J."/>
            <person name="Xie G."/>
            <person name="Martens E.C."/>
            <person name="Lapidus A."/>
            <person name="Henrissat B."/>
            <person name="Rhodes R.G."/>
            <person name="Goltsman E."/>
            <person name="Wang W."/>
            <person name="Xu J."/>
            <person name="Hunnicutt D.W."/>
            <person name="Staroscik A.M."/>
            <person name="Hoover T.R."/>
            <person name="Cheng Y.Q."/>
            <person name="Stein J.L."/>
        </authorList>
    </citation>
    <scope>NUCLEOTIDE SEQUENCE [LARGE SCALE GENOMIC DNA]</scope>
    <source>
        <strain evidence="9">ATCC 17061 / DSM 2064 / JCM 8514 / BCRC 14874 / CCUG 350202 / NBRC 14942 / NCIMB 11054 / UW101</strain>
    </source>
</reference>
<evidence type="ECO:0000256" key="4">
    <source>
        <dbReference type="ARBA" id="ARBA00023136"/>
    </source>
</evidence>
<evidence type="ECO:0000256" key="3">
    <source>
        <dbReference type="ARBA" id="ARBA00022729"/>
    </source>
</evidence>
<dbReference type="Pfam" id="PF14322">
    <property type="entry name" value="SusD-like_3"/>
    <property type="match status" value="1"/>
</dbReference>
<dbReference type="KEGG" id="fjo:Fjoh_3036"/>
<keyword evidence="4" id="KW-0472">Membrane</keyword>
<proteinExistence type="inferred from homology"/>
<dbReference type="InterPro" id="IPR033985">
    <property type="entry name" value="SusD-like_N"/>
</dbReference>
<dbReference type="GO" id="GO:0009279">
    <property type="term" value="C:cell outer membrane"/>
    <property type="evidence" value="ECO:0007669"/>
    <property type="project" value="UniProtKB-SubCell"/>
</dbReference>
<accession>A5FFG2</accession>
<dbReference type="CDD" id="cd08977">
    <property type="entry name" value="SusD"/>
    <property type="match status" value="1"/>
</dbReference>